<dbReference type="AlphaFoldDB" id="A0A918F616"/>
<sequence>MSFGGVGVKRDATEAAYQAKLTAQQQYLDALIAGRGDLAQLRERAVDTALTYQRCAARDLLTSTPGGAV</sequence>
<dbReference type="Proteomes" id="UP000603865">
    <property type="component" value="Unassembled WGS sequence"/>
</dbReference>
<reference evidence="1" key="2">
    <citation type="submission" date="2020-09" db="EMBL/GenBank/DDBJ databases">
        <authorList>
            <person name="Sun Q."/>
            <person name="Ohkuma M."/>
        </authorList>
    </citation>
    <scope>NUCLEOTIDE SEQUENCE</scope>
    <source>
        <strain evidence="1">JCM 31311</strain>
    </source>
</reference>
<dbReference type="RefSeq" id="WP_189090917.1">
    <property type="nucleotide sequence ID" value="NZ_BMQL01000013.1"/>
</dbReference>
<name>A0A918F616_9DEIO</name>
<dbReference type="EMBL" id="BMQL01000013">
    <property type="protein sequence ID" value="GGR11595.1"/>
    <property type="molecule type" value="Genomic_DNA"/>
</dbReference>
<reference evidence="1" key="1">
    <citation type="journal article" date="2014" name="Int. J. Syst. Evol. Microbiol.">
        <title>Complete genome sequence of Corynebacterium casei LMG S-19264T (=DSM 44701T), isolated from a smear-ripened cheese.</title>
        <authorList>
            <consortium name="US DOE Joint Genome Institute (JGI-PGF)"/>
            <person name="Walter F."/>
            <person name="Albersmeier A."/>
            <person name="Kalinowski J."/>
            <person name="Ruckert C."/>
        </authorList>
    </citation>
    <scope>NUCLEOTIDE SEQUENCE</scope>
    <source>
        <strain evidence="1">JCM 31311</strain>
    </source>
</reference>
<accession>A0A918F616</accession>
<protein>
    <submittedName>
        <fullName evidence="1">Uncharacterized protein</fullName>
    </submittedName>
</protein>
<organism evidence="1 2">
    <name type="scientific">Deinococcus ruber</name>
    <dbReference type="NCBI Taxonomy" id="1848197"/>
    <lineage>
        <taxon>Bacteria</taxon>
        <taxon>Thermotogati</taxon>
        <taxon>Deinococcota</taxon>
        <taxon>Deinococci</taxon>
        <taxon>Deinococcales</taxon>
        <taxon>Deinococcaceae</taxon>
        <taxon>Deinococcus</taxon>
    </lineage>
</organism>
<keyword evidence="2" id="KW-1185">Reference proteome</keyword>
<comment type="caution">
    <text evidence="1">The sequence shown here is derived from an EMBL/GenBank/DDBJ whole genome shotgun (WGS) entry which is preliminary data.</text>
</comment>
<evidence type="ECO:0000313" key="2">
    <source>
        <dbReference type="Proteomes" id="UP000603865"/>
    </source>
</evidence>
<proteinExistence type="predicted"/>
<gene>
    <name evidence="1" type="ORF">GCM10008957_25720</name>
</gene>
<evidence type="ECO:0000313" key="1">
    <source>
        <dbReference type="EMBL" id="GGR11595.1"/>
    </source>
</evidence>